<dbReference type="AlphaFoldDB" id="A0AA39XBV0"/>
<sequence length="674" mass="77222">MPPPTPPPSYISSPHALPHEPHILNLYHHNCSTPYWSQNPFPSHEPHFIATPRDPSIIHRHTYSSSHREWNSFSFTIVSPTMRAILASVLDDHPGLDLSDDNWTFTKPYAPIVHRWTELRAMQYDLTHNRTAVSRELRLKEITDMLVEFLQPLVQLWLDLGHHAHVRDEMMFEGLWVMFAPGEMVVTTFCGVEMVCRVRGIEKKIDTVDSRRGAGDRWVVSLEYIEWSGQECGYTTIHVDIEKYAGWQKVTEMKTYPLEMLDEADMEEKRKRIIRRGRKFERLRGCFLGSYEGTMISMEDCQRERKPQLRPLEEVLEDDRPTIDPADYTLSKYHREYFTPPSSPWMARKTGLGRETADSDLEEIATPPSIIRERAGVLTPLSDDQCLMASPWVVGMDMKTKLWGQFLVDKFEPAARSRKMFDSLILPDGQKQLVWKLVKGKLMCKEEGLFTCCLLSVRGNGIAVFMFGPPGVGKTSTVEAVAERCCVPLYRIDARMLSSHTTTMVECALDHALELCRLWSGLLLIEDSDGSVGLNVDEQTARNRILPIMLSKLERNRSIVFMTTSCTSGIGHALSSRVDLLLPYHDLSKAARRRMWATLIKKQVKDWRLVDNVELAKLSELDLNGREINIIGQNALLLGSRAQDKDAVVELLHMLAEQRINGRNLLTEQARRRR</sequence>
<dbReference type="GO" id="GO:0005524">
    <property type="term" value="F:ATP binding"/>
    <property type="evidence" value="ECO:0007669"/>
    <property type="project" value="InterPro"/>
</dbReference>
<dbReference type="GO" id="GO:0016887">
    <property type="term" value="F:ATP hydrolysis activity"/>
    <property type="evidence" value="ECO:0007669"/>
    <property type="project" value="InterPro"/>
</dbReference>
<proteinExistence type="predicted"/>
<dbReference type="PANTHER" id="PTHR46411:SF3">
    <property type="entry name" value="AAA+ ATPASE DOMAIN-CONTAINING PROTEIN"/>
    <property type="match status" value="1"/>
</dbReference>
<reference evidence="2" key="1">
    <citation type="submission" date="2023-06" db="EMBL/GenBank/DDBJ databases">
        <title>Genome-scale phylogeny and comparative genomics of the fungal order Sordariales.</title>
        <authorList>
            <consortium name="Lawrence Berkeley National Laboratory"/>
            <person name="Hensen N."/>
            <person name="Bonometti L."/>
            <person name="Westerberg I."/>
            <person name="Brannstrom I.O."/>
            <person name="Guillou S."/>
            <person name="Cros-Aarteil S."/>
            <person name="Calhoun S."/>
            <person name="Haridas S."/>
            <person name="Kuo A."/>
            <person name="Mondo S."/>
            <person name="Pangilinan J."/>
            <person name="Riley R."/>
            <person name="LaButti K."/>
            <person name="Andreopoulos B."/>
            <person name="Lipzen A."/>
            <person name="Chen C."/>
            <person name="Yanf M."/>
            <person name="Daum C."/>
            <person name="Ng V."/>
            <person name="Clum A."/>
            <person name="Steindorff A."/>
            <person name="Ohm R."/>
            <person name="Martin F."/>
            <person name="Silar P."/>
            <person name="Natvig D."/>
            <person name="Lalanne C."/>
            <person name="Gautier V."/>
            <person name="Ament-velasquez S.L."/>
            <person name="Kruys A."/>
            <person name="Hutchinson M.I."/>
            <person name="Powell A.J."/>
            <person name="Barry K."/>
            <person name="Miller A.N."/>
            <person name="Grigoriev I.V."/>
            <person name="Debuchy R."/>
            <person name="Gladieux P."/>
            <person name="Thoren M.H."/>
            <person name="Johannesson H."/>
        </authorList>
    </citation>
    <scope>NUCLEOTIDE SEQUENCE</scope>
    <source>
        <strain evidence="2">SMH3391-2</strain>
    </source>
</reference>
<gene>
    <name evidence="2" type="ORF">B0T17DRAFT_490513</name>
</gene>
<protein>
    <recommendedName>
        <fullName evidence="1">AAA+ ATPase domain-containing protein</fullName>
    </recommendedName>
</protein>
<comment type="caution">
    <text evidence="2">The sequence shown here is derived from an EMBL/GenBank/DDBJ whole genome shotgun (WGS) entry which is preliminary data.</text>
</comment>
<feature type="domain" description="AAA+ ATPase" evidence="1">
    <location>
        <begin position="460"/>
        <end position="588"/>
    </location>
</feature>
<evidence type="ECO:0000313" key="2">
    <source>
        <dbReference type="EMBL" id="KAK0631067.1"/>
    </source>
</evidence>
<keyword evidence="3" id="KW-1185">Reference proteome</keyword>
<evidence type="ECO:0000259" key="1">
    <source>
        <dbReference type="SMART" id="SM00382"/>
    </source>
</evidence>
<dbReference type="InterPro" id="IPR003959">
    <property type="entry name" value="ATPase_AAA_core"/>
</dbReference>
<organism evidence="2 3">
    <name type="scientific">Bombardia bombarda</name>
    <dbReference type="NCBI Taxonomy" id="252184"/>
    <lineage>
        <taxon>Eukaryota</taxon>
        <taxon>Fungi</taxon>
        <taxon>Dikarya</taxon>
        <taxon>Ascomycota</taxon>
        <taxon>Pezizomycotina</taxon>
        <taxon>Sordariomycetes</taxon>
        <taxon>Sordariomycetidae</taxon>
        <taxon>Sordariales</taxon>
        <taxon>Lasiosphaeriaceae</taxon>
        <taxon>Bombardia</taxon>
    </lineage>
</organism>
<dbReference type="Gene3D" id="3.40.50.300">
    <property type="entry name" value="P-loop containing nucleotide triphosphate hydrolases"/>
    <property type="match status" value="1"/>
</dbReference>
<dbReference type="InterPro" id="IPR003593">
    <property type="entry name" value="AAA+_ATPase"/>
</dbReference>
<dbReference type="PANTHER" id="PTHR46411">
    <property type="entry name" value="FAMILY ATPASE, PUTATIVE-RELATED"/>
    <property type="match status" value="1"/>
</dbReference>
<dbReference type="EMBL" id="JAULSR010000002">
    <property type="protein sequence ID" value="KAK0631067.1"/>
    <property type="molecule type" value="Genomic_DNA"/>
</dbReference>
<dbReference type="Pfam" id="PF00004">
    <property type="entry name" value="AAA"/>
    <property type="match status" value="1"/>
</dbReference>
<dbReference type="SUPFAM" id="SSF52540">
    <property type="entry name" value="P-loop containing nucleoside triphosphate hydrolases"/>
    <property type="match status" value="1"/>
</dbReference>
<name>A0AA39XBV0_9PEZI</name>
<dbReference type="InterPro" id="IPR054289">
    <property type="entry name" value="DUF7025"/>
</dbReference>
<accession>A0AA39XBV0</accession>
<dbReference type="SMART" id="SM00382">
    <property type="entry name" value="AAA"/>
    <property type="match status" value="1"/>
</dbReference>
<dbReference type="InterPro" id="IPR027417">
    <property type="entry name" value="P-loop_NTPase"/>
</dbReference>
<dbReference type="Pfam" id="PF22942">
    <property type="entry name" value="DUF7025"/>
    <property type="match status" value="1"/>
</dbReference>
<evidence type="ECO:0000313" key="3">
    <source>
        <dbReference type="Proteomes" id="UP001174934"/>
    </source>
</evidence>
<dbReference type="Proteomes" id="UP001174934">
    <property type="component" value="Unassembled WGS sequence"/>
</dbReference>